<dbReference type="OrthoDB" id="2154780at2759"/>
<evidence type="ECO:0000256" key="3">
    <source>
        <dbReference type="ARBA" id="ARBA00022833"/>
    </source>
</evidence>
<dbReference type="OMA" id="ICYDTDK"/>
<feature type="transmembrane region" description="Helical" evidence="4">
    <location>
        <begin position="87"/>
        <end position="113"/>
    </location>
</feature>
<dbReference type="InterPro" id="IPR011016">
    <property type="entry name" value="Znf_RING-CH"/>
</dbReference>
<dbReference type="Proteomes" id="UP000694845">
    <property type="component" value="Unplaced"/>
</dbReference>
<evidence type="ECO:0000313" key="7">
    <source>
        <dbReference type="RefSeq" id="XP_022085186.1"/>
    </source>
</evidence>
<dbReference type="SMART" id="SM00744">
    <property type="entry name" value="RINGv"/>
    <property type="match status" value="1"/>
</dbReference>
<feature type="transmembrane region" description="Helical" evidence="4">
    <location>
        <begin position="204"/>
        <end position="223"/>
    </location>
</feature>
<name>A0A8B7XZK1_ACAPL</name>
<keyword evidence="6" id="KW-1185">Reference proteome</keyword>
<evidence type="ECO:0000259" key="5">
    <source>
        <dbReference type="PROSITE" id="PS51292"/>
    </source>
</evidence>
<dbReference type="AlphaFoldDB" id="A0A8B7XZK1"/>
<dbReference type="Gene3D" id="3.30.40.10">
    <property type="entry name" value="Zinc/RING finger domain, C3HC4 (zinc finger)"/>
    <property type="match status" value="1"/>
</dbReference>
<dbReference type="RefSeq" id="XP_022085186.1">
    <property type="nucleotide sequence ID" value="XM_022229494.1"/>
</dbReference>
<dbReference type="PROSITE" id="PS51292">
    <property type="entry name" value="ZF_RING_CH"/>
    <property type="match status" value="1"/>
</dbReference>
<sequence length="634" mass="71772">MGKCSLCKWPEVYVVWKSLRKFLFSQLIICLIQKMWREATVYLRKMMEASNQENCPANCSGHGDCHDGVCICELEFQGIECEDINNAYFVAFGIIFYLLSTCCTIQLILCIQSDFSRLKNPSFQKALKVTTQKLLYFLVIIAALSRALYFSLQRYLPETWASNMLSMYYPLLLSCFSLVVCFWAEAFHLSDKQHSNPGFLRDSFCYFILFNVLLYILLVAQFITMETLSFDHQLLSNIFNGCFAGLMTIEVIFFLVYGVEVFFKIKGAFTVNYHSTNQLPAADIGQLNVNSMGQSPDQSHDLSVIGANIKSVDVSIMHQSRIGLLFQGLLQILMVLFLMLSVTEPQWRESLPVLKRNVHDVLFRIVEVGLALWFPCVLWKSRSPESLWMLNPTRLFRQTRDEEKSQGSKKEDDWLLCRKRAPTYDSTTDSSRVEKELECWICYDLQRTDAGPMIQPCECKGDVACVHHECLKRWLIESADNPEALHCKVCQAEYQLKTGSACIWKGFQLKQGFFTALAVGIMAGGPVAVYYIMEKYPSDVVSVVSIGACILLEIVCLKYLGISLCTAYNRASIASLRIIGKMVNKQETIATTTTSPPESDVTATASRTEPSIAIVSVSIMSPELSSNVVQVHRE</sequence>
<keyword evidence="4" id="KW-1133">Transmembrane helix</keyword>
<keyword evidence="3" id="KW-0862">Zinc</keyword>
<keyword evidence="4" id="KW-0812">Transmembrane</keyword>
<dbReference type="PANTHER" id="PTHR20893">
    <property type="entry name" value="LD08641P"/>
    <property type="match status" value="1"/>
</dbReference>
<evidence type="ECO:0000256" key="1">
    <source>
        <dbReference type="ARBA" id="ARBA00022723"/>
    </source>
</evidence>
<proteinExistence type="predicted"/>
<dbReference type="GeneID" id="110976320"/>
<feature type="transmembrane region" description="Helical" evidence="4">
    <location>
        <begin position="243"/>
        <end position="263"/>
    </location>
</feature>
<gene>
    <name evidence="7" type="primary">LOC110976320</name>
</gene>
<organism evidence="6 7">
    <name type="scientific">Acanthaster planci</name>
    <name type="common">Crown-of-thorns starfish</name>
    <dbReference type="NCBI Taxonomy" id="133434"/>
    <lineage>
        <taxon>Eukaryota</taxon>
        <taxon>Metazoa</taxon>
        <taxon>Echinodermata</taxon>
        <taxon>Eleutherozoa</taxon>
        <taxon>Asterozoa</taxon>
        <taxon>Asteroidea</taxon>
        <taxon>Valvatacea</taxon>
        <taxon>Valvatida</taxon>
        <taxon>Acanthasteridae</taxon>
        <taxon>Acanthaster</taxon>
    </lineage>
</organism>
<feature type="transmembrane region" description="Helical" evidence="4">
    <location>
        <begin position="539"/>
        <end position="560"/>
    </location>
</feature>
<dbReference type="Gene3D" id="2.10.25.10">
    <property type="entry name" value="Laminin"/>
    <property type="match status" value="1"/>
</dbReference>
<dbReference type="CDD" id="cd16495">
    <property type="entry name" value="RING_CH-C4HC3_MARCH"/>
    <property type="match status" value="1"/>
</dbReference>
<dbReference type="InterPro" id="IPR009457">
    <property type="entry name" value="THH1/TOM1/TOM3_dom"/>
</dbReference>
<evidence type="ECO:0000256" key="4">
    <source>
        <dbReference type="SAM" id="Phobius"/>
    </source>
</evidence>
<feature type="transmembrane region" description="Helical" evidence="4">
    <location>
        <begin position="167"/>
        <end position="184"/>
    </location>
</feature>
<feature type="domain" description="RING-CH-type" evidence="5">
    <location>
        <begin position="431"/>
        <end position="497"/>
    </location>
</feature>
<reference evidence="7" key="1">
    <citation type="submission" date="2025-08" db="UniProtKB">
        <authorList>
            <consortium name="RefSeq"/>
        </authorList>
    </citation>
    <scope>IDENTIFICATION</scope>
</reference>
<keyword evidence="4" id="KW-0472">Membrane</keyword>
<protein>
    <submittedName>
        <fullName evidence="7">Uncharacterized protein LOC110976320 isoform X1</fullName>
    </submittedName>
</protein>
<keyword evidence="2" id="KW-0863">Zinc-finger</keyword>
<dbReference type="KEGG" id="aplc:110976320"/>
<dbReference type="Pfam" id="PF12906">
    <property type="entry name" value="RINGv"/>
    <property type="match status" value="1"/>
</dbReference>
<dbReference type="PANTHER" id="PTHR20893:SF2">
    <property type="entry name" value="LD08641P"/>
    <property type="match status" value="1"/>
</dbReference>
<keyword evidence="1" id="KW-0479">Metal-binding</keyword>
<evidence type="ECO:0000256" key="2">
    <source>
        <dbReference type="ARBA" id="ARBA00022771"/>
    </source>
</evidence>
<feature type="transmembrane region" description="Helical" evidence="4">
    <location>
        <begin position="134"/>
        <end position="152"/>
    </location>
</feature>
<dbReference type="Pfam" id="PF06454">
    <property type="entry name" value="THH1_TOM1-3_dom"/>
    <property type="match status" value="1"/>
</dbReference>
<dbReference type="GO" id="GO:0008270">
    <property type="term" value="F:zinc ion binding"/>
    <property type="evidence" value="ECO:0007669"/>
    <property type="project" value="UniProtKB-KW"/>
</dbReference>
<dbReference type="InterPro" id="IPR013083">
    <property type="entry name" value="Znf_RING/FYVE/PHD"/>
</dbReference>
<feature type="transmembrane region" description="Helical" evidence="4">
    <location>
        <begin position="322"/>
        <end position="341"/>
    </location>
</feature>
<dbReference type="SUPFAM" id="SSF57850">
    <property type="entry name" value="RING/U-box"/>
    <property type="match status" value="1"/>
</dbReference>
<accession>A0A8B7XZK1</accession>
<feature type="transmembrane region" description="Helical" evidence="4">
    <location>
        <begin position="361"/>
        <end position="379"/>
    </location>
</feature>
<evidence type="ECO:0000313" key="6">
    <source>
        <dbReference type="Proteomes" id="UP000694845"/>
    </source>
</evidence>
<feature type="transmembrane region" description="Helical" evidence="4">
    <location>
        <begin position="513"/>
        <end position="533"/>
    </location>
</feature>